<comment type="caution">
    <text evidence="11">The sequence shown here is derived from an EMBL/GenBank/DDBJ whole genome shotgun (WGS) entry which is preliminary data.</text>
</comment>
<sequence length="375" mass="41922">MSIFHHQCRASALRCAKSAFRPRTTSSLVLLCGLKRTFATHRDDLDFSTRGSPLSNTLDSKRGAEPKHESVGPFQLGLSQQALRTGKKIPKWSELDTKGKALRATARTTNLGVILLGAGLSALLIYSLTSELFSKNSATVLYGDACERIKASPKVAKYLNGPLTFHNNPPSSIRPRHRNRHVTSQVVRDAYGQEHMILSFYVKGRPEGAEDSDLSYMETAERWVQDKSVALPDLKFEDIMQWSKEFSADIWDKSIQAFRYLSGAPPPPAPSPPVTERQALEQPQKKDSSAWDFVGMFSGLRGQSRKGTGSTGEEHRTFLEGDVHADLVRNKDGYFVFRYLLVDIPSSRDPNAVRVWVERAPSVRDNEPVMRWVSS</sequence>
<comment type="similarity">
    <text evidence="2 9">Belongs to the TIM21 family.</text>
</comment>
<dbReference type="InterPro" id="IPR013261">
    <property type="entry name" value="Tim21"/>
</dbReference>
<dbReference type="PANTHER" id="PTHR13032:SF6">
    <property type="entry name" value="MITOCHONDRIAL IMPORT INNER MEMBRANE TRANSLOCASE SUBUNIT TIM21"/>
    <property type="match status" value="1"/>
</dbReference>
<dbReference type="GO" id="GO:0030150">
    <property type="term" value="P:protein import into mitochondrial matrix"/>
    <property type="evidence" value="ECO:0007669"/>
    <property type="project" value="UniProtKB-UniRule"/>
</dbReference>
<organism evidence="11 12">
    <name type="scientific">Coprinellus micaceus</name>
    <name type="common">Glistening ink-cap mushroom</name>
    <name type="synonym">Coprinus micaceus</name>
    <dbReference type="NCBI Taxonomy" id="71717"/>
    <lineage>
        <taxon>Eukaryota</taxon>
        <taxon>Fungi</taxon>
        <taxon>Dikarya</taxon>
        <taxon>Basidiomycota</taxon>
        <taxon>Agaricomycotina</taxon>
        <taxon>Agaricomycetes</taxon>
        <taxon>Agaricomycetidae</taxon>
        <taxon>Agaricales</taxon>
        <taxon>Agaricineae</taxon>
        <taxon>Psathyrellaceae</taxon>
        <taxon>Coprinellus</taxon>
    </lineage>
</organism>
<gene>
    <name evidence="11" type="ORF">FA13DRAFT_1725330</name>
</gene>
<evidence type="ECO:0000256" key="5">
    <source>
        <dbReference type="ARBA" id="ARBA00022946"/>
    </source>
</evidence>
<keyword evidence="9" id="KW-0811">Translocation</keyword>
<protein>
    <recommendedName>
        <fullName evidence="3 9">Mitochondrial import inner membrane translocase subunit Tim21</fullName>
    </recommendedName>
</protein>
<proteinExistence type="inferred from homology"/>
<keyword evidence="6 9" id="KW-1133">Transmembrane helix</keyword>
<evidence type="ECO:0000256" key="7">
    <source>
        <dbReference type="ARBA" id="ARBA00023128"/>
    </source>
</evidence>
<evidence type="ECO:0000256" key="3">
    <source>
        <dbReference type="ARBA" id="ARBA00020726"/>
    </source>
</evidence>
<evidence type="ECO:0000313" key="12">
    <source>
        <dbReference type="Proteomes" id="UP000298030"/>
    </source>
</evidence>
<dbReference type="EMBL" id="QPFP01000002">
    <property type="protein sequence ID" value="TEB39346.1"/>
    <property type="molecule type" value="Genomic_DNA"/>
</dbReference>
<keyword evidence="5" id="KW-0809">Transit peptide</keyword>
<dbReference type="PANTHER" id="PTHR13032">
    <property type="entry name" value="MITOCHONDRIAL IMPORT INNER MEMBRANE TRANSLOCASE SUBUNIT TIM21"/>
    <property type="match status" value="1"/>
</dbReference>
<dbReference type="GO" id="GO:0005744">
    <property type="term" value="C:TIM23 mitochondrial import inner membrane translocase complex"/>
    <property type="evidence" value="ECO:0007669"/>
    <property type="project" value="UniProtKB-UniRule"/>
</dbReference>
<comment type="subunit">
    <text evidence="9">Component of the TIM23 complex.</text>
</comment>
<dbReference type="STRING" id="71717.A0A4Y7TYU8"/>
<evidence type="ECO:0000256" key="6">
    <source>
        <dbReference type="ARBA" id="ARBA00022989"/>
    </source>
</evidence>
<evidence type="ECO:0000256" key="2">
    <source>
        <dbReference type="ARBA" id="ARBA00010867"/>
    </source>
</evidence>
<evidence type="ECO:0000313" key="11">
    <source>
        <dbReference type="EMBL" id="TEB39346.1"/>
    </source>
</evidence>
<keyword evidence="9" id="KW-0813">Transport</keyword>
<dbReference type="InterPro" id="IPR038552">
    <property type="entry name" value="Tim21_IMS_sf"/>
</dbReference>
<keyword evidence="9" id="KW-0999">Mitochondrion inner membrane</keyword>
<dbReference type="Pfam" id="PF08294">
    <property type="entry name" value="TIM21"/>
    <property type="match status" value="1"/>
</dbReference>
<name>A0A4Y7TYU8_COPMI</name>
<evidence type="ECO:0000256" key="4">
    <source>
        <dbReference type="ARBA" id="ARBA00022692"/>
    </source>
</evidence>
<dbReference type="Proteomes" id="UP000298030">
    <property type="component" value="Unassembled WGS sequence"/>
</dbReference>
<feature type="compositionally biased region" description="Pro residues" evidence="10">
    <location>
        <begin position="264"/>
        <end position="273"/>
    </location>
</feature>
<comment type="function">
    <text evidence="9">Essential component of the TIM23 complex, a complex that mediates the translocation of transit peptide-containing proteins across the mitochondrial inner membrane.</text>
</comment>
<evidence type="ECO:0000256" key="1">
    <source>
        <dbReference type="ARBA" id="ARBA00004304"/>
    </source>
</evidence>
<keyword evidence="7 9" id="KW-0496">Mitochondrion</keyword>
<dbReference type="AlphaFoldDB" id="A0A4Y7TYU8"/>
<evidence type="ECO:0000256" key="10">
    <source>
        <dbReference type="SAM" id="MobiDB-lite"/>
    </source>
</evidence>
<feature type="transmembrane region" description="Helical" evidence="9">
    <location>
        <begin position="108"/>
        <end position="128"/>
    </location>
</feature>
<comment type="subcellular location">
    <subcellularLocation>
        <location evidence="9">Mitochondrion inner membrane</location>
        <topology evidence="9">Single-pass membrane protein</topology>
    </subcellularLocation>
    <subcellularLocation>
        <location evidence="1">Mitochondrion membrane</location>
        <topology evidence="1">Single-pass membrane protein</topology>
    </subcellularLocation>
</comment>
<keyword evidence="8 9" id="KW-0472">Membrane</keyword>
<dbReference type="Gene3D" id="3.10.450.320">
    <property type="entry name" value="Mitochondrial import inner membrane translocase subunit Tim21"/>
    <property type="match status" value="1"/>
</dbReference>
<keyword evidence="9" id="KW-0653">Protein transport</keyword>
<dbReference type="OrthoDB" id="436405at2759"/>
<evidence type="ECO:0000256" key="9">
    <source>
        <dbReference type="RuleBase" id="RU367142"/>
    </source>
</evidence>
<accession>A0A4Y7TYU8</accession>
<feature type="region of interest" description="Disordered" evidence="10">
    <location>
        <begin position="261"/>
        <end position="287"/>
    </location>
</feature>
<reference evidence="11 12" key="1">
    <citation type="journal article" date="2019" name="Nat. Ecol. Evol.">
        <title>Megaphylogeny resolves global patterns of mushroom evolution.</title>
        <authorList>
            <person name="Varga T."/>
            <person name="Krizsan K."/>
            <person name="Foldi C."/>
            <person name="Dima B."/>
            <person name="Sanchez-Garcia M."/>
            <person name="Sanchez-Ramirez S."/>
            <person name="Szollosi G.J."/>
            <person name="Szarkandi J.G."/>
            <person name="Papp V."/>
            <person name="Albert L."/>
            <person name="Andreopoulos W."/>
            <person name="Angelini C."/>
            <person name="Antonin V."/>
            <person name="Barry K.W."/>
            <person name="Bougher N.L."/>
            <person name="Buchanan P."/>
            <person name="Buyck B."/>
            <person name="Bense V."/>
            <person name="Catcheside P."/>
            <person name="Chovatia M."/>
            <person name="Cooper J."/>
            <person name="Damon W."/>
            <person name="Desjardin D."/>
            <person name="Finy P."/>
            <person name="Geml J."/>
            <person name="Haridas S."/>
            <person name="Hughes K."/>
            <person name="Justo A."/>
            <person name="Karasinski D."/>
            <person name="Kautmanova I."/>
            <person name="Kiss B."/>
            <person name="Kocsube S."/>
            <person name="Kotiranta H."/>
            <person name="LaButti K.M."/>
            <person name="Lechner B.E."/>
            <person name="Liimatainen K."/>
            <person name="Lipzen A."/>
            <person name="Lukacs Z."/>
            <person name="Mihaltcheva S."/>
            <person name="Morgado L.N."/>
            <person name="Niskanen T."/>
            <person name="Noordeloos M.E."/>
            <person name="Ohm R.A."/>
            <person name="Ortiz-Santana B."/>
            <person name="Ovrebo C."/>
            <person name="Racz N."/>
            <person name="Riley R."/>
            <person name="Savchenko A."/>
            <person name="Shiryaev A."/>
            <person name="Soop K."/>
            <person name="Spirin V."/>
            <person name="Szebenyi C."/>
            <person name="Tomsovsky M."/>
            <person name="Tulloss R.E."/>
            <person name="Uehling J."/>
            <person name="Grigoriev I.V."/>
            <person name="Vagvolgyi C."/>
            <person name="Papp T."/>
            <person name="Martin F.M."/>
            <person name="Miettinen O."/>
            <person name="Hibbett D.S."/>
            <person name="Nagy L.G."/>
        </authorList>
    </citation>
    <scope>NUCLEOTIDE SEQUENCE [LARGE SCALE GENOMIC DNA]</scope>
    <source>
        <strain evidence="11 12">FP101781</strain>
    </source>
</reference>
<keyword evidence="12" id="KW-1185">Reference proteome</keyword>
<evidence type="ECO:0000256" key="8">
    <source>
        <dbReference type="ARBA" id="ARBA00023136"/>
    </source>
</evidence>
<keyword evidence="4 9" id="KW-0812">Transmembrane</keyword>